<sequence length="100" mass="11075">MAEQGNAGAYTKTPGWTLSPYHDLSHAFVFVREPIAVLVLDRLTLLALELCTGHSWDAAVERFAEITTRDPESSQARSKFQHLARQLERQRLIAPTGAAA</sequence>
<evidence type="ECO:0000313" key="1">
    <source>
        <dbReference type="EMBL" id="SNS95413.1"/>
    </source>
</evidence>
<dbReference type="Proteomes" id="UP000198280">
    <property type="component" value="Unassembled WGS sequence"/>
</dbReference>
<protein>
    <submittedName>
        <fullName evidence="1">Uncharacterized protein</fullName>
    </submittedName>
</protein>
<evidence type="ECO:0000313" key="2">
    <source>
        <dbReference type="Proteomes" id="UP000198280"/>
    </source>
</evidence>
<dbReference type="EMBL" id="FZOF01000011">
    <property type="protein sequence ID" value="SNS95413.1"/>
    <property type="molecule type" value="Genomic_DNA"/>
</dbReference>
<dbReference type="OrthoDB" id="6026908at2"/>
<accession>A0A239IQS0</accession>
<dbReference type="RefSeq" id="WP_143681615.1">
    <property type="nucleotide sequence ID" value="NZ_FZOF01000011.1"/>
</dbReference>
<keyword evidence="2" id="KW-1185">Reference proteome</keyword>
<reference evidence="1 2" key="1">
    <citation type="submission" date="2017-06" db="EMBL/GenBank/DDBJ databases">
        <authorList>
            <person name="Kim H.J."/>
            <person name="Triplett B.A."/>
        </authorList>
    </citation>
    <scope>NUCLEOTIDE SEQUENCE [LARGE SCALE GENOMIC DNA]</scope>
    <source>
        <strain evidence="1 2">CGMCC 4.1858</strain>
    </source>
</reference>
<proteinExistence type="predicted"/>
<name>A0A239IQS0_9ACTN</name>
<organism evidence="1 2">
    <name type="scientific">Actinacidiphila glaucinigra</name>
    <dbReference type="NCBI Taxonomy" id="235986"/>
    <lineage>
        <taxon>Bacteria</taxon>
        <taxon>Bacillati</taxon>
        <taxon>Actinomycetota</taxon>
        <taxon>Actinomycetes</taxon>
        <taxon>Kitasatosporales</taxon>
        <taxon>Streptomycetaceae</taxon>
        <taxon>Actinacidiphila</taxon>
    </lineage>
</organism>
<gene>
    <name evidence="1" type="ORF">SAMN05216252_11156</name>
</gene>
<dbReference type="AlphaFoldDB" id="A0A239IQS0"/>